<evidence type="ECO:0000313" key="3">
    <source>
        <dbReference type="EMBL" id="VAW85586.1"/>
    </source>
</evidence>
<keyword evidence="1" id="KW-0479">Metal-binding</keyword>
<dbReference type="InterPro" id="IPR011990">
    <property type="entry name" value="TPR-like_helical_dom_sf"/>
</dbReference>
<protein>
    <submittedName>
        <fullName evidence="3">Lipopolysaccharide assembly protein LapB</fullName>
    </submittedName>
</protein>
<organism evidence="3">
    <name type="scientific">hydrothermal vent metagenome</name>
    <dbReference type="NCBI Taxonomy" id="652676"/>
    <lineage>
        <taxon>unclassified sequences</taxon>
        <taxon>metagenomes</taxon>
        <taxon>ecological metagenomes</taxon>
    </lineage>
</organism>
<dbReference type="Pfam" id="PF18073">
    <property type="entry name" value="Zn_ribbon_LapB"/>
    <property type="match status" value="1"/>
</dbReference>
<proteinExistence type="inferred from homology"/>
<evidence type="ECO:0000259" key="2">
    <source>
        <dbReference type="Pfam" id="PF18073"/>
    </source>
</evidence>
<dbReference type="SUPFAM" id="SSF48452">
    <property type="entry name" value="TPR-like"/>
    <property type="match status" value="1"/>
</dbReference>
<dbReference type="Pfam" id="PF13176">
    <property type="entry name" value="TPR_7"/>
    <property type="match status" value="1"/>
</dbReference>
<dbReference type="Gene3D" id="1.25.40.10">
    <property type="entry name" value="Tetratricopeptide repeat domain"/>
    <property type="match status" value="2"/>
</dbReference>
<dbReference type="HAMAP" id="MF_00994">
    <property type="entry name" value="LPS_assembly_LapB"/>
    <property type="match status" value="1"/>
</dbReference>
<dbReference type="GO" id="GO:0008653">
    <property type="term" value="P:lipopolysaccharide metabolic process"/>
    <property type="evidence" value="ECO:0007669"/>
    <property type="project" value="InterPro"/>
</dbReference>
<accession>A0A3B0ZYC3</accession>
<dbReference type="InterPro" id="IPR041166">
    <property type="entry name" value="Rubredoxin_2"/>
</dbReference>
<dbReference type="EMBL" id="UOFP01000100">
    <property type="protein sequence ID" value="VAW85586.1"/>
    <property type="molecule type" value="Genomic_DNA"/>
</dbReference>
<feature type="domain" description="LapB rubredoxin metal binding" evidence="2">
    <location>
        <begin position="350"/>
        <end position="373"/>
    </location>
</feature>
<dbReference type="InterPro" id="IPR030865">
    <property type="entry name" value="LapB"/>
</dbReference>
<gene>
    <name evidence="3" type="ORF">MNBD_GAMMA18-1249</name>
</gene>
<dbReference type="AlphaFoldDB" id="A0A3B0ZYC3"/>
<evidence type="ECO:0000256" key="1">
    <source>
        <dbReference type="ARBA" id="ARBA00022723"/>
    </source>
</evidence>
<name>A0A3B0ZYC3_9ZZZZ</name>
<dbReference type="InterPro" id="IPR019734">
    <property type="entry name" value="TPR_rpt"/>
</dbReference>
<dbReference type="NCBIfam" id="NF008757">
    <property type="entry name" value="PRK11788.1-5"/>
    <property type="match status" value="1"/>
</dbReference>
<sequence>MFWNTLFLLLPVAAISGWWLGWRSAKKRVILADERLPPEYFEGLNYLINEQSDRATSLFIKVLDVNSETIEVHYALASLFLKRGEVDRAIRIYQNLLARPTLSKEQRSETLYYLAQGYLKAGVLDRAEGLFNDLISDAGYGLLSLKSLLNIFQQQREWVSAIDIARRLQKRDRLAYSRQISHYYCELAEQQSVHSSEWSRAVKAALSSDRNCVRATIMQGHALLSLEQYPQALKAFKKIEQQDALFIYEALPPMLQCWELMDKPQQALAYLNSLMVRYPSLDTLSLYAELGSRLDDNSEFKSTLRNYVLHYPSLKGILSLLKIEGVCQLILEDAALADSLKSLDSQELSYRCAQCGFLGHSLHWQCPSCQAWGEIRRINDLGEMRVQYPK</sequence>
<dbReference type="GO" id="GO:0046872">
    <property type="term" value="F:metal ion binding"/>
    <property type="evidence" value="ECO:0007669"/>
    <property type="project" value="UniProtKB-KW"/>
</dbReference>
<reference evidence="3" key="1">
    <citation type="submission" date="2018-06" db="EMBL/GenBank/DDBJ databases">
        <authorList>
            <person name="Zhirakovskaya E."/>
        </authorList>
    </citation>
    <scope>NUCLEOTIDE SEQUENCE</scope>
</reference>